<dbReference type="OrthoDB" id="5943at2"/>
<dbReference type="PROSITE" id="PS00430">
    <property type="entry name" value="TONB_DEPENDENT_REC_1"/>
    <property type="match status" value="1"/>
</dbReference>
<keyword evidence="1" id="KW-0732">Signal</keyword>
<dbReference type="EMBL" id="WTYT01000002">
    <property type="protein sequence ID" value="MXO64961.1"/>
    <property type="molecule type" value="Genomic_DNA"/>
</dbReference>
<dbReference type="Pfam" id="PF10670">
    <property type="entry name" value="DUF4198"/>
    <property type="match status" value="1"/>
</dbReference>
<sequence>MFKKSTLAAAGLMLGLSTMAATPAQAHRAWLLPSMTVLAGDDETVSVDAAISNELFVFEHHAMPLDDLVITGPDGTQVEPAIIGSGRYRSVFDVPLKEQGTYRIAIARNGMMGFYELNGERKRWRGSKDDLPGAIPDGATNVRLMETASRTETFATLGAPTDTALQPSGVGLEMIPVTHPNDLVATEAATMRFVLDGEPVEGMDVEFVEGGTRYRDNAGIQTLTTDANGEVSLMAPEAGMYFIEASQGSRRGEQTDGPARRASYTAVLEFMPL</sequence>
<dbReference type="InterPro" id="IPR019613">
    <property type="entry name" value="DUF4198"/>
</dbReference>
<accession>A0A6I4T491</accession>
<reference evidence="2 3" key="1">
    <citation type="submission" date="2019-12" db="EMBL/GenBank/DDBJ databases">
        <title>Genomic-based taxomic classification of the family Erythrobacteraceae.</title>
        <authorList>
            <person name="Xu L."/>
        </authorList>
    </citation>
    <scope>NUCLEOTIDE SEQUENCE [LARGE SCALE GENOMIC DNA]</scope>
    <source>
        <strain evidence="2 3">LMG 29518</strain>
    </source>
</reference>
<gene>
    <name evidence="2" type="ORF">GRI91_04270</name>
</gene>
<comment type="caution">
    <text evidence="2">The sequence shown here is derived from an EMBL/GenBank/DDBJ whole genome shotgun (WGS) entry which is preliminary data.</text>
</comment>
<name>A0A6I4T491_9SPHN</name>
<keyword evidence="3" id="KW-1185">Reference proteome</keyword>
<feature type="chain" id="PRO_5026083864" evidence="1">
    <location>
        <begin position="21"/>
        <end position="273"/>
    </location>
</feature>
<dbReference type="Gene3D" id="2.60.40.1120">
    <property type="entry name" value="Carboxypeptidase-like, regulatory domain"/>
    <property type="match status" value="1"/>
</dbReference>
<dbReference type="Proteomes" id="UP000438476">
    <property type="component" value="Unassembled WGS sequence"/>
</dbReference>
<organism evidence="2 3">
    <name type="scientific">Altericroceibacterium endophyticum</name>
    <dbReference type="NCBI Taxonomy" id="1808508"/>
    <lineage>
        <taxon>Bacteria</taxon>
        <taxon>Pseudomonadati</taxon>
        <taxon>Pseudomonadota</taxon>
        <taxon>Alphaproteobacteria</taxon>
        <taxon>Sphingomonadales</taxon>
        <taxon>Erythrobacteraceae</taxon>
        <taxon>Altericroceibacterium</taxon>
    </lineage>
</organism>
<proteinExistence type="predicted"/>
<dbReference type="RefSeq" id="WP_160735417.1">
    <property type="nucleotide sequence ID" value="NZ_WTYT01000002.1"/>
</dbReference>
<feature type="signal peptide" evidence="1">
    <location>
        <begin position="1"/>
        <end position="20"/>
    </location>
</feature>
<evidence type="ECO:0000256" key="1">
    <source>
        <dbReference type="SAM" id="SignalP"/>
    </source>
</evidence>
<evidence type="ECO:0000313" key="2">
    <source>
        <dbReference type="EMBL" id="MXO64961.1"/>
    </source>
</evidence>
<dbReference type="InterPro" id="IPR010916">
    <property type="entry name" value="TonB_box_CS"/>
</dbReference>
<protein>
    <submittedName>
        <fullName evidence="2">DUF4198 domain-containing protein</fullName>
    </submittedName>
</protein>
<dbReference type="AlphaFoldDB" id="A0A6I4T491"/>
<evidence type="ECO:0000313" key="3">
    <source>
        <dbReference type="Proteomes" id="UP000438476"/>
    </source>
</evidence>